<sequence>MSEETISGYVDQLIAFARVAGYEGINLTLRSDYTLLKSQNYKDHKDKAKKRAQAANRRHFVLQRLVKFAEIVKAKNLNAALLSTTDSEPVKEGSSTKENTPLKFSFTMNSRSNLWNEDTINLMNKAIELAEFVIVLDPLELKLDQHSHPSTDRFKMREWRAGDKAFSKPIIDSFFKTIIKKLKADKNKLILYSSIAVLMEQTVKEKRKFWSTTMSDYCKILSSQRKNGKKFTFKKLPTTKSIKDLSPFTVEIKKVSYKVHYNSQKKAELVDEYRGIAINMEQDRACAGMEAFPNLTFFSRIFEKPKVSNTPSVEKPTVV</sequence>
<accession>A0A915DTU5</accession>
<reference evidence="2" key="1">
    <citation type="submission" date="2022-11" db="UniProtKB">
        <authorList>
            <consortium name="WormBaseParasite"/>
        </authorList>
    </citation>
    <scope>IDENTIFICATION</scope>
</reference>
<dbReference type="Proteomes" id="UP000887574">
    <property type="component" value="Unplaced"/>
</dbReference>
<evidence type="ECO:0000313" key="1">
    <source>
        <dbReference type="Proteomes" id="UP000887574"/>
    </source>
</evidence>
<dbReference type="AlphaFoldDB" id="A0A915DTU5"/>
<keyword evidence="1" id="KW-1185">Reference proteome</keyword>
<evidence type="ECO:0000313" key="2">
    <source>
        <dbReference type="WBParaSite" id="jg23108"/>
    </source>
</evidence>
<organism evidence="1 2">
    <name type="scientific">Ditylenchus dipsaci</name>
    <dbReference type="NCBI Taxonomy" id="166011"/>
    <lineage>
        <taxon>Eukaryota</taxon>
        <taxon>Metazoa</taxon>
        <taxon>Ecdysozoa</taxon>
        <taxon>Nematoda</taxon>
        <taxon>Chromadorea</taxon>
        <taxon>Rhabditida</taxon>
        <taxon>Tylenchina</taxon>
        <taxon>Tylenchomorpha</taxon>
        <taxon>Sphaerularioidea</taxon>
        <taxon>Anguinidae</taxon>
        <taxon>Anguininae</taxon>
        <taxon>Ditylenchus</taxon>
    </lineage>
</organism>
<proteinExistence type="predicted"/>
<name>A0A915DTU5_9BILA</name>
<dbReference type="WBParaSite" id="jg23108">
    <property type="protein sequence ID" value="jg23108"/>
    <property type="gene ID" value="jg23108"/>
</dbReference>
<protein>
    <submittedName>
        <fullName evidence="2">Uncharacterized protein</fullName>
    </submittedName>
</protein>